<dbReference type="InterPro" id="IPR036291">
    <property type="entry name" value="NAD(P)-bd_dom_sf"/>
</dbReference>
<dbReference type="GO" id="GO:0004764">
    <property type="term" value="F:shikimate 3-dehydrogenase (NADP+) activity"/>
    <property type="evidence" value="ECO:0007669"/>
    <property type="project" value="InterPro"/>
</dbReference>
<evidence type="ECO:0000256" key="4">
    <source>
        <dbReference type="ARBA" id="ARBA00023141"/>
    </source>
</evidence>
<dbReference type="SUPFAM" id="SSF51735">
    <property type="entry name" value="NAD(P)-binding Rossmann-fold domains"/>
    <property type="match status" value="1"/>
</dbReference>
<comment type="pathway">
    <text evidence="1">Metabolic intermediate biosynthesis; chorismate biosynthesis; chorismate from D-erythrose 4-phosphate and phosphoenolpyruvate: step 4/7.</text>
</comment>
<dbReference type="InterPro" id="IPR013708">
    <property type="entry name" value="Shikimate_DH-bd_N"/>
</dbReference>
<keyword evidence="3" id="KW-0560">Oxidoreductase</keyword>
<evidence type="ECO:0000259" key="5">
    <source>
        <dbReference type="Pfam" id="PF08501"/>
    </source>
</evidence>
<dbReference type="PANTHER" id="PTHR21089">
    <property type="entry name" value="SHIKIMATE DEHYDROGENASE"/>
    <property type="match status" value="1"/>
</dbReference>
<dbReference type="AlphaFoldDB" id="A0AAW8JIB7"/>
<name>A0AAW8JIB7_9GAMM</name>
<dbReference type="RefSeq" id="WP_308956601.1">
    <property type="nucleotide sequence ID" value="NZ_JAVICY010000019.1"/>
</dbReference>
<dbReference type="Pfam" id="PF08501">
    <property type="entry name" value="Shikimate_dh_N"/>
    <property type="match status" value="1"/>
</dbReference>
<evidence type="ECO:0000313" key="7">
    <source>
        <dbReference type="Proteomes" id="UP001243195"/>
    </source>
</evidence>
<accession>A0AAW8JIB7</accession>
<reference evidence="6" key="1">
    <citation type="submission" date="2023-08" db="EMBL/GenBank/DDBJ databases">
        <title>Emergence of clinically-relevant ST2 carbapenem-resistant Acinetobacter baumannii strains in hospital sewages in Zhejiang, East of China.</title>
        <authorList>
            <person name="Kaichao C."/>
            <person name="Zhang R."/>
        </authorList>
    </citation>
    <scope>NUCLEOTIDE SEQUENCE</scope>
    <source>
        <strain evidence="6">M-SY-60</strain>
    </source>
</reference>
<dbReference type="Gene3D" id="3.40.50.10860">
    <property type="entry name" value="Leucine Dehydrogenase, chain A, domain 1"/>
    <property type="match status" value="1"/>
</dbReference>
<dbReference type="SUPFAM" id="SSF53223">
    <property type="entry name" value="Aminoacid dehydrogenase-like, N-terminal domain"/>
    <property type="match status" value="1"/>
</dbReference>
<protein>
    <submittedName>
        <fullName evidence="6">Shikimate dehydrogenase</fullName>
    </submittedName>
</protein>
<keyword evidence="4" id="KW-0028">Amino-acid biosynthesis</keyword>
<evidence type="ECO:0000256" key="3">
    <source>
        <dbReference type="ARBA" id="ARBA00023002"/>
    </source>
</evidence>
<evidence type="ECO:0000256" key="2">
    <source>
        <dbReference type="ARBA" id="ARBA00022857"/>
    </source>
</evidence>
<evidence type="ECO:0000256" key="1">
    <source>
        <dbReference type="ARBA" id="ARBA00004871"/>
    </source>
</evidence>
<organism evidence="6 7">
    <name type="scientific">Acinetobacter gerneri</name>
    <dbReference type="NCBI Taxonomy" id="202952"/>
    <lineage>
        <taxon>Bacteria</taxon>
        <taxon>Pseudomonadati</taxon>
        <taxon>Pseudomonadota</taxon>
        <taxon>Gammaproteobacteria</taxon>
        <taxon>Moraxellales</taxon>
        <taxon>Moraxellaceae</taxon>
        <taxon>Acinetobacter</taxon>
    </lineage>
</organism>
<keyword evidence="2" id="KW-0521">NADP</keyword>
<keyword evidence="4" id="KW-0057">Aromatic amino acid biosynthesis</keyword>
<dbReference type="InterPro" id="IPR046346">
    <property type="entry name" value="Aminoacid_DH-like_N_sf"/>
</dbReference>
<evidence type="ECO:0000313" key="6">
    <source>
        <dbReference type="EMBL" id="MDQ9072168.1"/>
    </source>
</evidence>
<dbReference type="EMBL" id="JAVIDA010000016">
    <property type="protein sequence ID" value="MDQ9072168.1"/>
    <property type="molecule type" value="Genomic_DNA"/>
</dbReference>
<dbReference type="GO" id="GO:0009423">
    <property type="term" value="P:chorismate biosynthetic process"/>
    <property type="evidence" value="ECO:0007669"/>
    <property type="project" value="TreeGrafter"/>
</dbReference>
<feature type="domain" description="Shikimate dehydrogenase substrate binding N-terminal" evidence="5">
    <location>
        <begin position="14"/>
        <end position="97"/>
    </location>
</feature>
<dbReference type="InterPro" id="IPR022893">
    <property type="entry name" value="Shikimate_DH_fam"/>
</dbReference>
<dbReference type="PANTHER" id="PTHR21089:SF1">
    <property type="entry name" value="BIFUNCTIONAL 3-DEHYDROQUINATE DEHYDRATASE_SHIKIMATE DEHYDROGENASE, CHLOROPLASTIC"/>
    <property type="match status" value="1"/>
</dbReference>
<dbReference type="Gene3D" id="3.40.50.720">
    <property type="entry name" value="NAD(P)-binding Rossmann-like Domain"/>
    <property type="match status" value="1"/>
</dbReference>
<gene>
    <name evidence="6" type="ORF">RFH51_11935</name>
</gene>
<dbReference type="GO" id="GO:0009073">
    <property type="term" value="P:aromatic amino acid family biosynthetic process"/>
    <property type="evidence" value="ECO:0007669"/>
    <property type="project" value="UniProtKB-KW"/>
</dbReference>
<dbReference type="Proteomes" id="UP001243195">
    <property type="component" value="Unassembled WGS sequence"/>
</dbReference>
<sequence length="275" mass="29322">MDIQLNGSTRLYFVVGHPIKQVKSPAGVTQELIEKGLNALVSPADVAPEHFPAFVENTKNMINTDGLIVTVPHKITALACCDKVTDRAKFIGAVNTIRRCESGWEGDMLDGTGMVQAIKSKNIELENKRAILAGAGGAGKAIAYELLISGVAELAIFDLDTTRQQQLVEHLNALGQGKVVAHDNDPSGFDVVVNATPMGMNGDPSAAFQLDKLTAEMSVADVVTSPENTPFVCQALELGCTAVKGTDMFEKVRDLMIDYLLENNHKSGGVNDDAA</sequence>
<proteinExistence type="predicted"/>
<dbReference type="GO" id="GO:0050661">
    <property type="term" value="F:NADP binding"/>
    <property type="evidence" value="ECO:0007669"/>
    <property type="project" value="TreeGrafter"/>
</dbReference>
<dbReference type="GO" id="GO:0005829">
    <property type="term" value="C:cytosol"/>
    <property type="evidence" value="ECO:0007669"/>
    <property type="project" value="TreeGrafter"/>
</dbReference>
<comment type="caution">
    <text evidence="6">The sequence shown here is derived from an EMBL/GenBank/DDBJ whole genome shotgun (WGS) entry which is preliminary data.</text>
</comment>
<dbReference type="GO" id="GO:0019632">
    <property type="term" value="P:shikimate metabolic process"/>
    <property type="evidence" value="ECO:0007669"/>
    <property type="project" value="TreeGrafter"/>
</dbReference>